<sequence length="114" mass="12599">MGGEERTTGEAEPSGSRLYSSSWSRGHGGIVCAVQGWGWVGLLLFALRLSLSQKQSFASFLLISLRLSLRALRAPPALFLHLSLSYSWSWVRFGAADWMTMSSRLCQRGTQAFV</sequence>
<accession>C4IZ47</accession>
<evidence type="ECO:0000313" key="2">
    <source>
        <dbReference type="EMBL" id="ACR34197.1"/>
    </source>
</evidence>
<reference evidence="2" key="1">
    <citation type="journal article" date="2009" name="PLoS Genet.">
        <title>Sequencing, mapping, and analysis of 27,455 maize full-length cDNAs.</title>
        <authorList>
            <person name="Soderlund C."/>
            <person name="Descour A."/>
            <person name="Kudrna D."/>
            <person name="Bomhoff M."/>
            <person name="Boyd L."/>
            <person name="Currie J."/>
            <person name="Angelova A."/>
            <person name="Collura K."/>
            <person name="Wissotski M."/>
            <person name="Ashley E."/>
            <person name="Morrow D."/>
            <person name="Fernandes J."/>
            <person name="Walbot V."/>
            <person name="Yu Y."/>
        </authorList>
    </citation>
    <scope>NUCLEOTIDE SEQUENCE</scope>
    <source>
        <strain evidence="2">B73</strain>
    </source>
</reference>
<evidence type="ECO:0000256" key="1">
    <source>
        <dbReference type="SAM" id="MobiDB-lite"/>
    </source>
</evidence>
<organism evidence="2">
    <name type="scientific">Zea mays</name>
    <name type="common">Maize</name>
    <dbReference type="NCBI Taxonomy" id="4577"/>
    <lineage>
        <taxon>Eukaryota</taxon>
        <taxon>Viridiplantae</taxon>
        <taxon>Streptophyta</taxon>
        <taxon>Embryophyta</taxon>
        <taxon>Tracheophyta</taxon>
        <taxon>Spermatophyta</taxon>
        <taxon>Magnoliopsida</taxon>
        <taxon>Liliopsida</taxon>
        <taxon>Poales</taxon>
        <taxon>Poaceae</taxon>
        <taxon>PACMAD clade</taxon>
        <taxon>Panicoideae</taxon>
        <taxon>Andropogonodae</taxon>
        <taxon>Andropogoneae</taxon>
        <taxon>Tripsacinae</taxon>
        <taxon>Zea</taxon>
    </lineage>
</organism>
<dbReference type="AlphaFoldDB" id="C4IZ47"/>
<feature type="region of interest" description="Disordered" evidence="1">
    <location>
        <begin position="1"/>
        <end position="24"/>
    </location>
</feature>
<proteinExistence type="evidence at transcript level"/>
<feature type="compositionally biased region" description="Low complexity" evidence="1">
    <location>
        <begin position="14"/>
        <end position="24"/>
    </location>
</feature>
<reference evidence="2" key="2">
    <citation type="submission" date="2012-06" db="EMBL/GenBank/DDBJ databases">
        <authorList>
            <person name="Yu Y."/>
            <person name="Currie J."/>
            <person name="Lomeli R."/>
            <person name="Angelova A."/>
            <person name="Collura K."/>
            <person name="Wissotski M."/>
            <person name="Campos D."/>
            <person name="Kudrna D."/>
            <person name="Golser W."/>
            <person name="Ashely E."/>
            <person name="Descour A."/>
            <person name="Fernandes J."/>
            <person name="Soderlund C."/>
            <person name="Walbot V."/>
        </authorList>
    </citation>
    <scope>NUCLEOTIDE SEQUENCE</scope>
    <source>
        <strain evidence="2">B73</strain>
    </source>
</reference>
<name>C4IZ47_MAIZE</name>
<dbReference type="EMBL" id="BT083844">
    <property type="protein sequence ID" value="ACR34197.1"/>
    <property type="molecule type" value="mRNA"/>
</dbReference>
<protein>
    <submittedName>
        <fullName evidence="2">Uncharacterized protein</fullName>
    </submittedName>
</protein>